<evidence type="ECO:0000313" key="4">
    <source>
        <dbReference type="Proteomes" id="UP001218218"/>
    </source>
</evidence>
<keyword evidence="3" id="KW-0255">Endonuclease</keyword>
<keyword evidence="3" id="KW-0378">Hydrolase</keyword>
<feature type="non-terminal residue" evidence="3">
    <location>
        <position position="1"/>
    </location>
</feature>
<comment type="caution">
    <text evidence="3">The sequence shown here is derived from an EMBL/GenBank/DDBJ whole genome shotgun (WGS) entry which is preliminary data.</text>
</comment>
<dbReference type="Gene3D" id="3.60.10.10">
    <property type="entry name" value="Endonuclease/exonuclease/phosphatase"/>
    <property type="match status" value="1"/>
</dbReference>
<dbReference type="EMBL" id="JARIHO010000025">
    <property type="protein sequence ID" value="KAJ7342389.1"/>
    <property type="molecule type" value="Genomic_DNA"/>
</dbReference>
<gene>
    <name evidence="3" type="ORF">DFH08DRAFT_1011916</name>
</gene>
<accession>A0AAD6ZVV3</accession>
<dbReference type="Proteomes" id="UP001218218">
    <property type="component" value="Unassembled WGS sequence"/>
</dbReference>
<dbReference type="InterPro" id="IPR005135">
    <property type="entry name" value="Endo/exonuclease/phosphatase"/>
</dbReference>
<dbReference type="CDD" id="cd09076">
    <property type="entry name" value="L1-EN"/>
    <property type="match status" value="1"/>
</dbReference>
<evidence type="ECO:0000256" key="1">
    <source>
        <dbReference type="SAM" id="Coils"/>
    </source>
</evidence>
<feature type="domain" description="Endonuclease/exonuclease/phosphatase" evidence="2">
    <location>
        <begin position="20"/>
        <end position="246"/>
    </location>
</feature>
<dbReference type="SUPFAM" id="SSF56219">
    <property type="entry name" value="DNase I-like"/>
    <property type="match status" value="1"/>
</dbReference>
<name>A0AAD6ZVV3_9AGAR</name>
<dbReference type="AlphaFoldDB" id="A0AAD6ZVV3"/>
<evidence type="ECO:0000259" key="2">
    <source>
        <dbReference type="Pfam" id="PF03372"/>
    </source>
</evidence>
<keyword evidence="4" id="KW-1185">Reference proteome</keyword>
<dbReference type="InterPro" id="IPR036691">
    <property type="entry name" value="Endo/exonu/phosph_ase_sf"/>
</dbReference>
<proteinExistence type="predicted"/>
<keyword evidence="1" id="KW-0175">Coiled coil</keyword>
<evidence type="ECO:0000313" key="3">
    <source>
        <dbReference type="EMBL" id="KAJ7342389.1"/>
    </source>
</evidence>
<feature type="non-terminal residue" evidence="3">
    <location>
        <position position="581"/>
    </location>
</feature>
<protein>
    <submittedName>
        <fullName evidence="3">Endonuclease/exonuclease/phosphatase</fullName>
    </submittedName>
</protein>
<keyword evidence="3" id="KW-0540">Nuclease</keyword>
<dbReference type="Pfam" id="PF03372">
    <property type="entry name" value="Exo_endo_phos"/>
    <property type="match status" value="1"/>
</dbReference>
<feature type="coiled-coil region" evidence="1">
    <location>
        <begin position="313"/>
        <end position="344"/>
    </location>
</feature>
<dbReference type="PANTHER" id="PTHR19446">
    <property type="entry name" value="REVERSE TRANSCRIPTASES"/>
    <property type="match status" value="1"/>
</dbReference>
<organism evidence="3 4">
    <name type="scientific">Mycena albidolilacea</name>
    <dbReference type="NCBI Taxonomy" id="1033008"/>
    <lineage>
        <taxon>Eukaryota</taxon>
        <taxon>Fungi</taxon>
        <taxon>Dikarya</taxon>
        <taxon>Basidiomycota</taxon>
        <taxon>Agaricomycotina</taxon>
        <taxon>Agaricomycetes</taxon>
        <taxon>Agaricomycetidae</taxon>
        <taxon>Agaricales</taxon>
        <taxon>Marasmiineae</taxon>
        <taxon>Mycenaceae</taxon>
        <taxon>Mycena</taxon>
    </lineage>
</organism>
<dbReference type="GO" id="GO:0004519">
    <property type="term" value="F:endonuclease activity"/>
    <property type="evidence" value="ECO:0007669"/>
    <property type="project" value="UniProtKB-KW"/>
</dbReference>
<reference evidence="3" key="1">
    <citation type="submission" date="2023-03" db="EMBL/GenBank/DDBJ databases">
        <title>Massive genome expansion in bonnet fungi (Mycena s.s.) driven by repeated elements and novel gene families across ecological guilds.</title>
        <authorList>
            <consortium name="Lawrence Berkeley National Laboratory"/>
            <person name="Harder C.B."/>
            <person name="Miyauchi S."/>
            <person name="Viragh M."/>
            <person name="Kuo A."/>
            <person name="Thoen E."/>
            <person name="Andreopoulos B."/>
            <person name="Lu D."/>
            <person name="Skrede I."/>
            <person name="Drula E."/>
            <person name="Henrissat B."/>
            <person name="Morin E."/>
            <person name="Kohler A."/>
            <person name="Barry K."/>
            <person name="LaButti K."/>
            <person name="Morin E."/>
            <person name="Salamov A."/>
            <person name="Lipzen A."/>
            <person name="Mereny Z."/>
            <person name="Hegedus B."/>
            <person name="Baldrian P."/>
            <person name="Stursova M."/>
            <person name="Weitz H."/>
            <person name="Taylor A."/>
            <person name="Grigoriev I.V."/>
            <person name="Nagy L.G."/>
            <person name="Martin F."/>
            <person name="Kauserud H."/>
        </authorList>
    </citation>
    <scope>NUCLEOTIDE SEQUENCE</scope>
    <source>
        <strain evidence="3">CBHHK002</strain>
    </source>
</reference>
<sequence length="581" mass="66242">KAYIKISSLNMRGRFHRGEDKWLRINQIMRDRKIGVLAVQETHFSPADVDDVHKLFSKRLQVFATIDPTSPQSKGVAIVVNKEVSNIVGIKTKVIIPGRALHLTIPWHGDQKLTILAAYAPNDSAENTPFLSKIEEKTRGLAKPDISLGDWNMVEDSMDRIPHHSDPSSVTDVMRDFKSKLGLIDGWRQTFPDSKAFTFLQTATGSQSRIDRILVTDRVFRNSYDWQIESPGIHTDHQLVSVKFSDPKMPFIGKGRWAQKVFLLTVESVMERINTIGLEYEAGIADSKTRRTDDNNPQLIMVALKEAMTEIFRQKEKTMIPKMEKEIKNMKKKLQETLNDTRLNEDERKAEGASIQENVDATERLRFQKARDNAAARNRLDGETTATKYWTSVNKERAPRDTILSLLVPGSDPPVYQKRSDKMAEIARDFHDKLQTEDIASPAEREAAEAKAFENIKKLSQQSKAKLSQYLTRGDIIQVLKKLPNGKAPGIDGLIHELWKTLHSRFEKAKEGHKRMDIAGIFKAVFNDIEKYGVHPDTNFAEGWMSLLHKKNDKRNVSNYRPITLLNTDYKIFTKALAIKL</sequence>